<evidence type="ECO:0000259" key="2">
    <source>
        <dbReference type="SMART" id="SM00355"/>
    </source>
</evidence>
<dbReference type="EMBL" id="HF935426">
    <property type="protein sequence ID" value="CCX08625.1"/>
    <property type="molecule type" value="Genomic_DNA"/>
</dbReference>
<feature type="domain" description="C2H2-type" evidence="2">
    <location>
        <begin position="439"/>
        <end position="464"/>
    </location>
</feature>
<feature type="domain" description="C2H2-type" evidence="2">
    <location>
        <begin position="470"/>
        <end position="499"/>
    </location>
</feature>
<feature type="compositionally biased region" description="Polar residues" evidence="1">
    <location>
        <begin position="218"/>
        <end position="255"/>
    </location>
</feature>
<feature type="domain" description="C2H2-type" evidence="2">
    <location>
        <begin position="504"/>
        <end position="529"/>
    </location>
</feature>
<evidence type="ECO:0000256" key="1">
    <source>
        <dbReference type="SAM" id="MobiDB-lite"/>
    </source>
</evidence>
<dbReference type="Gene3D" id="3.30.160.60">
    <property type="entry name" value="Classic Zinc Finger"/>
    <property type="match status" value="1"/>
</dbReference>
<protein>
    <submittedName>
        <fullName evidence="3">Similar to Transcription factor btd acc. no. Q24266</fullName>
    </submittedName>
</protein>
<organism evidence="3 4">
    <name type="scientific">Pyronema omphalodes (strain CBS 100304)</name>
    <name type="common">Pyronema confluens</name>
    <dbReference type="NCBI Taxonomy" id="1076935"/>
    <lineage>
        <taxon>Eukaryota</taxon>
        <taxon>Fungi</taxon>
        <taxon>Dikarya</taxon>
        <taxon>Ascomycota</taxon>
        <taxon>Pezizomycotina</taxon>
        <taxon>Pezizomycetes</taxon>
        <taxon>Pezizales</taxon>
        <taxon>Pyronemataceae</taxon>
        <taxon>Pyronema</taxon>
    </lineage>
</organism>
<dbReference type="AlphaFoldDB" id="U4LDE3"/>
<dbReference type="GO" id="GO:0006357">
    <property type="term" value="P:regulation of transcription by RNA polymerase II"/>
    <property type="evidence" value="ECO:0007669"/>
    <property type="project" value="TreeGrafter"/>
</dbReference>
<dbReference type="STRING" id="1076935.U4LDE3"/>
<feature type="compositionally biased region" description="Polar residues" evidence="1">
    <location>
        <begin position="340"/>
        <end position="356"/>
    </location>
</feature>
<dbReference type="GO" id="GO:0005634">
    <property type="term" value="C:nucleus"/>
    <property type="evidence" value="ECO:0007669"/>
    <property type="project" value="TreeGrafter"/>
</dbReference>
<accession>U4LDE3</accession>
<feature type="compositionally biased region" description="Polar residues" evidence="1">
    <location>
        <begin position="158"/>
        <end position="183"/>
    </location>
</feature>
<dbReference type="Proteomes" id="UP000018144">
    <property type="component" value="Unassembled WGS sequence"/>
</dbReference>
<dbReference type="eggNOG" id="KOG1721">
    <property type="taxonomic scope" value="Eukaryota"/>
</dbReference>
<dbReference type="PANTHER" id="PTHR46179">
    <property type="entry name" value="ZINC FINGER PROTEIN"/>
    <property type="match status" value="1"/>
</dbReference>
<feature type="region of interest" description="Disordered" evidence="1">
    <location>
        <begin position="1"/>
        <end position="40"/>
    </location>
</feature>
<feature type="region of interest" description="Disordered" evidence="1">
    <location>
        <begin position="218"/>
        <end position="277"/>
    </location>
</feature>
<dbReference type="InterPro" id="IPR051061">
    <property type="entry name" value="Zinc_finger_trans_reg"/>
</dbReference>
<name>U4LDE3_PYROM</name>
<feature type="region of interest" description="Disordered" evidence="1">
    <location>
        <begin position="340"/>
        <end position="364"/>
    </location>
</feature>
<dbReference type="OrthoDB" id="6077919at2759"/>
<dbReference type="PANTHER" id="PTHR46179:SF19">
    <property type="entry name" value="C2H2 FINGER DOMAIN TRANSCRIPTION FACTOR (EUROFUNG)-RELATED"/>
    <property type="match status" value="1"/>
</dbReference>
<dbReference type="InterPro" id="IPR013087">
    <property type="entry name" value="Znf_C2H2_type"/>
</dbReference>
<evidence type="ECO:0000313" key="4">
    <source>
        <dbReference type="Proteomes" id="UP000018144"/>
    </source>
</evidence>
<dbReference type="SMART" id="SM00355">
    <property type="entry name" value="ZnF_C2H2"/>
    <property type="match status" value="3"/>
</dbReference>
<gene>
    <name evidence="3" type="ORF">PCON_08218</name>
</gene>
<feature type="region of interest" description="Disordered" evidence="1">
    <location>
        <begin position="158"/>
        <end position="201"/>
    </location>
</feature>
<sequence>MEGGGGAEMDQTTNRTPEPTGLGEVQEPVAVEETKGGMTTTNIEIKKPSIEDEDIQRALAAETQAMHIDQQEIRTTPPVDDALIDPALGQIQAALDSHAEAQLIKEDAAELPKEEITEANPDAMDLVENEAAGDTANSLMKLAGGALQSFLATQSKNTNGWTSAPNLPASPQSPDKSYNQMSPLPSMMDPGSSPNRDGKTIISLPSINSIDVLADLATSQDSPQKTGAWRGQSTGPYTQNTAPRPGSSSAAVTAQTPPNSLLPPTPTSTETTPRPPMQQQRTIYLNENAQYPHHIGGNVAFYPPIKDGSAASPQQAYTVPANPDSANLFATRGFERRQSLESYGSASTPQGPSTGGTLPAGEDDAETSGMAAVAVAIAGNMNGGMNAAVAPMAGMNLSGAPAVPGASAVAGQVAGVAPMVSMMQGQMQGTPQRAQGGLFRCDIEGCRAPPFQTQYLLNSHANVHSSIRNHFCPIKDCPRGPQGKGFKRKNEMIRHGLVHDSPGYICPFCPDREHKYPRPDNLQRHVRVHHMDKDKNDPLLREVLSQRSNGGNRGRRRRVNS</sequence>
<reference evidence="3 4" key="1">
    <citation type="journal article" date="2013" name="PLoS Genet.">
        <title>The genome and development-dependent transcriptomes of Pyronema confluens: a window into fungal evolution.</title>
        <authorList>
            <person name="Traeger S."/>
            <person name="Altegoer F."/>
            <person name="Freitag M."/>
            <person name="Gabaldon T."/>
            <person name="Kempken F."/>
            <person name="Kumar A."/>
            <person name="Marcet-Houben M."/>
            <person name="Poggeler S."/>
            <person name="Stajich J.E."/>
            <person name="Nowrousian M."/>
        </authorList>
    </citation>
    <scope>NUCLEOTIDE SEQUENCE [LARGE SCALE GENOMIC DNA]</scope>
    <source>
        <strain evidence="4">CBS 100304</strain>
        <tissue evidence="3">Vegetative mycelium</tissue>
    </source>
</reference>
<evidence type="ECO:0000313" key="3">
    <source>
        <dbReference type="EMBL" id="CCX08625.1"/>
    </source>
</evidence>
<proteinExistence type="predicted"/>
<keyword evidence="4" id="KW-1185">Reference proteome</keyword>